<dbReference type="Gramene" id="OB09G27310.1">
    <property type="protein sequence ID" value="OB09G27310.1"/>
    <property type="gene ID" value="OB09G27310"/>
</dbReference>
<evidence type="ECO:0000313" key="1">
    <source>
        <dbReference type="EnsemblPlants" id="OB09G27310.1"/>
    </source>
</evidence>
<dbReference type="Proteomes" id="UP000006038">
    <property type="component" value="Chromosome 9"/>
</dbReference>
<dbReference type="HOGENOM" id="CLU_3074896_0_0_1"/>
<accession>J3N0F2</accession>
<sequence>MKIGWCWLSCNSTFERSFPGFTIMKSQKEGTCSCWHMDGLTKSSGYSWLENNS</sequence>
<name>J3N0F2_ORYBR</name>
<keyword evidence="2" id="KW-1185">Reference proteome</keyword>
<proteinExistence type="predicted"/>
<dbReference type="EnsemblPlants" id="OB09G27310.1">
    <property type="protein sequence ID" value="OB09G27310.1"/>
    <property type="gene ID" value="OB09G27310"/>
</dbReference>
<reference evidence="1" key="1">
    <citation type="journal article" date="2013" name="Nat. Commun.">
        <title>Whole-genome sequencing of Oryza brachyantha reveals mechanisms underlying Oryza genome evolution.</title>
        <authorList>
            <person name="Chen J."/>
            <person name="Huang Q."/>
            <person name="Gao D."/>
            <person name="Wang J."/>
            <person name="Lang Y."/>
            <person name="Liu T."/>
            <person name="Li B."/>
            <person name="Bai Z."/>
            <person name="Luis Goicoechea J."/>
            <person name="Liang C."/>
            <person name="Chen C."/>
            <person name="Zhang W."/>
            <person name="Sun S."/>
            <person name="Liao Y."/>
            <person name="Zhang X."/>
            <person name="Yang L."/>
            <person name="Song C."/>
            <person name="Wang M."/>
            <person name="Shi J."/>
            <person name="Liu G."/>
            <person name="Liu J."/>
            <person name="Zhou H."/>
            <person name="Zhou W."/>
            <person name="Yu Q."/>
            <person name="An N."/>
            <person name="Chen Y."/>
            <person name="Cai Q."/>
            <person name="Wang B."/>
            <person name="Liu B."/>
            <person name="Min J."/>
            <person name="Huang Y."/>
            <person name="Wu H."/>
            <person name="Li Z."/>
            <person name="Zhang Y."/>
            <person name="Yin Y."/>
            <person name="Song W."/>
            <person name="Jiang J."/>
            <person name="Jackson S.A."/>
            <person name="Wing R.A."/>
            <person name="Wang J."/>
            <person name="Chen M."/>
        </authorList>
    </citation>
    <scope>NUCLEOTIDE SEQUENCE [LARGE SCALE GENOMIC DNA]</scope>
    <source>
        <strain evidence="1">cv. IRGC 101232</strain>
    </source>
</reference>
<dbReference type="AlphaFoldDB" id="J3N0F2"/>
<organism evidence="1">
    <name type="scientific">Oryza brachyantha</name>
    <name type="common">malo sina</name>
    <dbReference type="NCBI Taxonomy" id="4533"/>
    <lineage>
        <taxon>Eukaryota</taxon>
        <taxon>Viridiplantae</taxon>
        <taxon>Streptophyta</taxon>
        <taxon>Embryophyta</taxon>
        <taxon>Tracheophyta</taxon>
        <taxon>Spermatophyta</taxon>
        <taxon>Magnoliopsida</taxon>
        <taxon>Liliopsida</taxon>
        <taxon>Poales</taxon>
        <taxon>Poaceae</taxon>
        <taxon>BOP clade</taxon>
        <taxon>Oryzoideae</taxon>
        <taxon>Oryzeae</taxon>
        <taxon>Oryzinae</taxon>
        <taxon>Oryza</taxon>
    </lineage>
</organism>
<evidence type="ECO:0000313" key="2">
    <source>
        <dbReference type="Proteomes" id="UP000006038"/>
    </source>
</evidence>
<protein>
    <submittedName>
        <fullName evidence="1">Uncharacterized protein</fullName>
    </submittedName>
</protein>
<reference evidence="1" key="2">
    <citation type="submission" date="2013-04" db="UniProtKB">
        <authorList>
            <consortium name="EnsemblPlants"/>
        </authorList>
    </citation>
    <scope>IDENTIFICATION</scope>
</reference>